<dbReference type="HOGENOM" id="CLU_015488_2_1_11"/>
<evidence type="ECO:0000313" key="12">
    <source>
        <dbReference type="EMBL" id="BAL90977.1"/>
    </source>
</evidence>
<feature type="active site" description="Proton acceptor" evidence="8">
    <location>
        <position position="314"/>
    </location>
</feature>
<dbReference type="InterPro" id="IPR016288">
    <property type="entry name" value="Beta_cellobiohydrolase"/>
</dbReference>
<keyword evidence="13" id="KW-1185">Reference proteome</keyword>
<evidence type="ECO:0000256" key="6">
    <source>
        <dbReference type="ARBA" id="ARBA00023295"/>
    </source>
</evidence>
<gene>
    <name evidence="12" type="ordered locus">AMIS_57570</name>
</gene>
<comment type="similarity">
    <text evidence="11">Belongs to the glycosyl hydrolase family 6.</text>
</comment>
<evidence type="ECO:0000256" key="10">
    <source>
        <dbReference type="PROSITE-ProRule" id="PRU10056"/>
    </source>
</evidence>
<feature type="chain" id="PRO_5005134792" description="Glucanase" evidence="11">
    <location>
        <begin position="22"/>
        <end position="338"/>
    </location>
</feature>
<accession>I0HD90</accession>
<proteinExistence type="inferred from homology"/>
<evidence type="ECO:0000313" key="13">
    <source>
        <dbReference type="Proteomes" id="UP000007882"/>
    </source>
</evidence>
<feature type="signal peptide" evidence="11">
    <location>
        <begin position="1"/>
        <end position="21"/>
    </location>
</feature>
<dbReference type="PROSITE" id="PS51257">
    <property type="entry name" value="PROKAR_LIPOPROTEIN"/>
    <property type="match status" value="1"/>
</dbReference>
<feature type="binding site" evidence="9">
    <location>
        <position position="312"/>
    </location>
    <ligand>
        <name>substrate</name>
    </ligand>
</feature>
<name>I0HD90_ACTM4</name>
<feature type="binding site" evidence="9">
    <location>
        <position position="206"/>
    </location>
    <ligand>
        <name>substrate</name>
    </ligand>
</feature>
<feature type="binding site" evidence="9">
    <location>
        <position position="85"/>
    </location>
    <ligand>
        <name>substrate</name>
    </ligand>
</feature>
<evidence type="ECO:0000256" key="3">
    <source>
        <dbReference type="ARBA" id="ARBA00023001"/>
    </source>
</evidence>
<dbReference type="PRINTS" id="PR00733">
    <property type="entry name" value="GLHYDRLASE6"/>
</dbReference>
<evidence type="ECO:0000256" key="5">
    <source>
        <dbReference type="ARBA" id="ARBA00023277"/>
    </source>
</evidence>
<evidence type="ECO:0000256" key="2">
    <source>
        <dbReference type="ARBA" id="ARBA00022801"/>
    </source>
</evidence>
<dbReference type="OrthoDB" id="309899at2"/>
<evidence type="ECO:0000256" key="4">
    <source>
        <dbReference type="ARBA" id="ARBA00023157"/>
    </source>
</evidence>
<dbReference type="InterPro" id="IPR036434">
    <property type="entry name" value="Beta_cellobiohydrolase_sf"/>
</dbReference>
<feature type="binding site" evidence="9">
    <location>
        <position position="234"/>
    </location>
    <ligand>
        <name>substrate</name>
    </ligand>
</feature>
<dbReference type="InterPro" id="IPR001524">
    <property type="entry name" value="Glyco_hydro_6_CS"/>
</dbReference>
<dbReference type="EMBL" id="AP012319">
    <property type="protein sequence ID" value="BAL90977.1"/>
    <property type="molecule type" value="Genomic_DNA"/>
</dbReference>
<dbReference type="RefSeq" id="WP_014445865.1">
    <property type="nucleotide sequence ID" value="NC_017093.1"/>
</dbReference>
<keyword evidence="2 11" id="KW-0378">Hydrolase</keyword>
<dbReference type="PIRSF" id="PIRSF001100">
    <property type="entry name" value="Beta_cellobiohydrolase"/>
    <property type="match status" value="1"/>
</dbReference>
<protein>
    <recommendedName>
        <fullName evidence="11">Glucanase</fullName>
        <ecNumber evidence="11">3.2.1.-</ecNumber>
    </recommendedName>
</protein>
<evidence type="ECO:0000256" key="9">
    <source>
        <dbReference type="PIRSR" id="PIRSR001100-2"/>
    </source>
</evidence>
<keyword evidence="3 11" id="KW-0136">Cellulose degradation</keyword>
<keyword evidence="5 11" id="KW-0119">Carbohydrate metabolism</keyword>
<dbReference type="GO" id="GO:0030245">
    <property type="term" value="P:cellulose catabolic process"/>
    <property type="evidence" value="ECO:0007669"/>
    <property type="project" value="UniProtKB-KW"/>
</dbReference>
<sequence>MRTLPALCGLAALVVLGGCTAGDPDVAPSPTAKPTATAESSAAAEEFYVEPDAPPVGQVAAWTAAGRVEEAAAMRRIAESPSAVWFADGAPGYAEKAHALVTAAAASGRVPVLVAYYVPQRDCGGHSGGGAPDAASYRGWIAGLAGAIRDSRAIVVLEPDAVTHVLQGCVNGPAATERYALLAEAVAALKTGPGVRVYLDGGNPSWVRDVDRVAAALTEAGVGQADGFSLNVANFETTEANIEYGTRISERLGGKRFVIDTSRNGNGPAAIDGRDAEGHWCNPPGRALGPAPTTRTGQPLVDAYLWVKRPGESDGACRAGAPPAGQWWPEYALELATN</sequence>
<evidence type="ECO:0000256" key="7">
    <source>
        <dbReference type="ARBA" id="ARBA00023326"/>
    </source>
</evidence>
<dbReference type="STRING" id="512565.AMIS_57570"/>
<dbReference type="AlphaFoldDB" id="I0HD90"/>
<feature type="active site" description="Proton donor" evidence="8">
    <location>
        <position position="160"/>
    </location>
</feature>
<dbReference type="EC" id="3.2.1.-" evidence="11"/>
<evidence type="ECO:0000256" key="11">
    <source>
        <dbReference type="RuleBase" id="RU361186"/>
    </source>
</evidence>
<keyword evidence="4" id="KW-1015">Disulfide bond</keyword>
<keyword evidence="6 11" id="KW-0326">Glycosidase</keyword>
<dbReference type="eggNOG" id="COG5297">
    <property type="taxonomic scope" value="Bacteria"/>
</dbReference>
<organism evidence="12 13">
    <name type="scientific">Actinoplanes missouriensis (strain ATCC 14538 / DSM 43046 / CBS 188.64 / JCM 3121 / NBRC 102363 / NCIMB 12654 / NRRL B-3342 / UNCC 431)</name>
    <dbReference type="NCBI Taxonomy" id="512565"/>
    <lineage>
        <taxon>Bacteria</taxon>
        <taxon>Bacillati</taxon>
        <taxon>Actinomycetota</taxon>
        <taxon>Actinomycetes</taxon>
        <taxon>Micromonosporales</taxon>
        <taxon>Micromonosporaceae</taxon>
        <taxon>Actinoplanes</taxon>
    </lineage>
</organism>
<dbReference type="KEGG" id="ams:AMIS_57570"/>
<dbReference type="Pfam" id="PF01341">
    <property type="entry name" value="Glyco_hydro_6"/>
    <property type="match status" value="1"/>
</dbReference>
<keyword evidence="1 11" id="KW-0732">Signal</keyword>
<dbReference type="GO" id="GO:0004553">
    <property type="term" value="F:hydrolase activity, hydrolyzing O-glycosyl compounds"/>
    <property type="evidence" value="ECO:0007669"/>
    <property type="project" value="InterPro"/>
</dbReference>
<evidence type="ECO:0000256" key="8">
    <source>
        <dbReference type="PIRSR" id="PIRSR001100-1"/>
    </source>
</evidence>
<keyword evidence="7 11" id="KW-0624">Polysaccharide degradation</keyword>
<reference evidence="12 13" key="1">
    <citation type="submission" date="2012-02" db="EMBL/GenBank/DDBJ databases">
        <title>Complete genome sequence of Actinoplanes missouriensis 431 (= NBRC 102363).</title>
        <authorList>
            <person name="Ohnishi Y."/>
            <person name="Ishikawa J."/>
            <person name="Sekine M."/>
            <person name="Hosoyama A."/>
            <person name="Harada T."/>
            <person name="Narita H."/>
            <person name="Hata T."/>
            <person name="Konno Y."/>
            <person name="Tutikane K."/>
            <person name="Fujita N."/>
            <person name="Horinouchi S."/>
            <person name="Hayakawa M."/>
        </authorList>
    </citation>
    <scope>NUCLEOTIDE SEQUENCE [LARGE SCALE GENOMIC DNA]</scope>
    <source>
        <strain evidence="13">ATCC 14538 / DSM 43046 / CBS 188.64 / JCM 3121 / NBRC 102363 / NCIMB 12654 / NRRL B-3342 / UNCC 431</strain>
    </source>
</reference>
<dbReference type="SUPFAM" id="SSF51989">
    <property type="entry name" value="Glycosyl hydrolases family 6, cellulases"/>
    <property type="match status" value="1"/>
</dbReference>
<evidence type="ECO:0000256" key="1">
    <source>
        <dbReference type="ARBA" id="ARBA00022729"/>
    </source>
</evidence>
<dbReference type="PANTHER" id="PTHR34876:SF4">
    <property type="entry name" value="1,4-BETA-D-GLUCAN CELLOBIOHYDROLASE C-RELATED"/>
    <property type="match status" value="1"/>
</dbReference>
<feature type="binding site" evidence="9">
    <location>
        <position position="308"/>
    </location>
    <ligand>
        <name>substrate</name>
    </ligand>
</feature>
<dbReference type="PANTHER" id="PTHR34876">
    <property type="match status" value="1"/>
</dbReference>
<feature type="binding site" evidence="9">
    <location>
        <position position="280"/>
    </location>
    <ligand>
        <name>substrate</name>
    </ligand>
</feature>
<dbReference type="Proteomes" id="UP000007882">
    <property type="component" value="Chromosome"/>
</dbReference>
<feature type="active site" evidence="10">
    <location>
        <position position="122"/>
    </location>
</feature>
<dbReference type="PROSITE" id="PS00655">
    <property type="entry name" value="GLYCOSYL_HYDROL_F6_1"/>
    <property type="match status" value="1"/>
</dbReference>
<dbReference type="PATRIC" id="fig|512565.3.peg.5754"/>
<dbReference type="Gene3D" id="3.20.20.40">
    <property type="entry name" value="1, 4-beta cellobiohydrolase"/>
    <property type="match status" value="1"/>
</dbReference>